<keyword evidence="1" id="KW-0812">Transmembrane</keyword>
<dbReference type="RefSeq" id="WP_092815303.1">
    <property type="nucleotide sequence ID" value="NZ_FNWU01000001.1"/>
</dbReference>
<dbReference type="OrthoDB" id="350655at2157"/>
<evidence type="ECO:0000313" key="2">
    <source>
        <dbReference type="EMBL" id="SEH43811.1"/>
    </source>
</evidence>
<feature type="transmembrane region" description="Helical" evidence="1">
    <location>
        <begin position="38"/>
        <end position="59"/>
    </location>
</feature>
<reference evidence="2 3" key="1">
    <citation type="submission" date="2016-10" db="EMBL/GenBank/DDBJ databases">
        <authorList>
            <person name="de Groot N.N."/>
        </authorList>
    </citation>
    <scope>NUCLEOTIDE SEQUENCE [LARGE SCALE GENOMIC DNA]</scope>
    <source>
        <strain evidence="2 3">IBRC-M10418</strain>
    </source>
</reference>
<dbReference type="Proteomes" id="UP000199215">
    <property type="component" value="Unassembled WGS sequence"/>
</dbReference>
<organism evidence="2 3">
    <name type="scientific">Halopenitus malekzadehii</name>
    <dbReference type="NCBI Taxonomy" id="1267564"/>
    <lineage>
        <taxon>Archaea</taxon>
        <taxon>Methanobacteriati</taxon>
        <taxon>Methanobacteriota</taxon>
        <taxon>Stenosarchaea group</taxon>
        <taxon>Halobacteria</taxon>
        <taxon>Halobacteriales</taxon>
        <taxon>Haloferacaceae</taxon>
        <taxon>Halopenitus</taxon>
    </lineage>
</organism>
<gene>
    <name evidence="2" type="ORF">SAMN05192561_1011079</name>
</gene>
<keyword evidence="1" id="KW-1133">Transmembrane helix</keyword>
<dbReference type="EMBL" id="FNWU01000001">
    <property type="protein sequence ID" value="SEH43811.1"/>
    <property type="molecule type" value="Genomic_DNA"/>
</dbReference>
<keyword evidence="1" id="KW-0472">Membrane</keyword>
<accession>A0A1H6IC20</accession>
<dbReference type="AlphaFoldDB" id="A0A1H6IC20"/>
<name>A0A1H6IC20_9EURY</name>
<evidence type="ECO:0000256" key="1">
    <source>
        <dbReference type="SAM" id="Phobius"/>
    </source>
</evidence>
<protein>
    <submittedName>
        <fullName evidence="2">Uncharacterized protein</fullName>
    </submittedName>
</protein>
<keyword evidence="3" id="KW-1185">Reference proteome</keyword>
<feature type="transmembrane region" description="Helical" evidence="1">
    <location>
        <begin position="6"/>
        <end position="26"/>
    </location>
</feature>
<sequence>MAGVLNIVYAVIVALVAIVGFAYVLTQSDDGTGKETRWSDWGTIAAVALFVVGLVWATMF</sequence>
<dbReference type="STRING" id="1267564.SAMN05192561_1011079"/>
<evidence type="ECO:0000313" key="3">
    <source>
        <dbReference type="Proteomes" id="UP000199215"/>
    </source>
</evidence>
<proteinExistence type="predicted"/>